<dbReference type="PANTHER" id="PTHR46918">
    <property type="entry name" value="SYNAPTONEMAL COMPLEX PROTEIN 1"/>
    <property type="match status" value="1"/>
</dbReference>
<reference evidence="3" key="1">
    <citation type="submission" date="2025-08" db="UniProtKB">
        <authorList>
            <consortium name="Ensembl"/>
        </authorList>
    </citation>
    <scope>IDENTIFICATION</scope>
</reference>
<dbReference type="Proteomes" id="UP000261620">
    <property type="component" value="Unplaced"/>
</dbReference>
<name>A0A3Q3W1S5_MOLML</name>
<accession>A0A3Q3W1S5</accession>
<dbReference type="GO" id="GO:0051026">
    <property type="term" value="P:chiasma assembly"/>
    <property type="evidence" value="ECO:0007669"/>
    <property type="project" value="TreeGrafter"/>
</dbReference>
<sequence length="615" mass="71771">MESDRGFNFKLLIPSKMNNGQVSAVRLQDNDENYGNFMNTFVTLPGKSMLHDVNKKMEHSQQLIILFSKLFDEVEKIKCWKVQLDSDAVQNERRLQENKRTIETQRKVIQELQFGNESLSIKLEEQISDNESLRNKNNATKNLCNILKDTFERSAEKMHIFESEREETYHLFMENSESIQKLIAAFESLRFRAEADQQEMLKVKASLLQFEELKEKYHQDYIMKKEEVVVLQTKLRDKENELQKILLNFHESQKHCKQLEEGTNEQYDLLRSLKTEKESLLQELHIAKQCCEETEVSVLTLEFSAKLKTCVVPALIKMIKLKIKHRKKRAVFFFILFYFILFILSFNISIVYFQNKVLKKQIAKEISKSSHLEIVIKSLHEECENLKRLNKEDHLLKDLEYKSKLAAELNNEVQKLRSTVAEATKTKEETELKCQHKIADMVALMGKHKSQYDRIIEEKDAQLDEEKRKEMEAAAHSQSMSDLFLRYTFLLFTLLSKVTNKGVQNIYRLPHTSYRVRTPPSALATCWKNSTFELDPMSDSSDQSDIFVSVFCGTQKVSAPRCQTNFLKKIQSPVNQKSPGNTLKFAAMKRMRDAGWTAVTSCDKKKKKISDNIFA</sequence>
<feature type="coiled-coil region" evidence="1">
    <location>
        <begin position="399"/>
        <end position="469"/>
    </location>
</feature>
<keyword evidence="4" id="KW-1185">Reference proteome</keyword>
<keyword evidence="2" id="KW-0472">Membrane</keyword>
<dbReference type="PANTHER" id="PTHR46918:SF1">
    <property type="entry name" value="SYNAPTONEMAL COMPLEX PROTEIN 1"/>
    <property type="match status" value="1"/>
</dbReference>
<dbReference type="GO" id="GO:0000802">
    <property type="term" value="C:transverse filament"/>
    <property type="evidence" value="ECO:0007669"/>
    <property type="project" value="TreeGrafter"/>
</dbReference>
<keyword evidence="1" id="KW-0175">Coiled coil</keyword>
<feature type="coiled-coil region" evidence="1">
    <location>
        <begin position="116"/>
        <end position="150"/>
    </location>
</feature>
<protein>
    <submittedName>
        <fullName evidence="3">Uncharacterized protein</fullName>
    </submittedName>
</protein>
<dbReference type="GO" id="GO:0051878">
    <property type="term" value="P:lateral element assembly"/>
    <property type="evidence" value="ECO:0007669"/>
    <property type="project" value="TreeGrafter"/>
</dbReference>
<evidence type="ECO:0000313" key="4">
    <source>
        <dbReference type="Proteomes" id="UP000261620"/>
    </source>
</evidence>
<dbReference type="Pfam" id="PF05483">
    <property type="entry name" value="SCP-1"/>
    <property type="match status" value="2"/>
</dbReference>
<dbReference type="STRING" id="94237.ENSMMOP00000002309"/>
<reference evidence="3" key="2">
    <citation type="submission" date="2025-09" db="UniProtKB">
        <authorList>
            <consortium name="Ensembl"/>
        </authorList>
    </citation>
    <scope>IDENTIFICATION</scope>
</reference>
<proteinExistence type="predicted"/>
<dbReference type="OMA" id="YRIKTPP"/>
<dbReference type="Ensembl" id="ENSMMOT00000002350.1">
    <property type="protein sequence ID" value="ENSMMOP00000002309.1"/>
    <property type="gene ID" value="ENSMMOG00000001874.1"/>
</dbReference>
<dbReference type="GO" id="GO:0001673">
    <property type="term" value="C:male germ cell nucleus"/>
    <property type="evidence" value="ECO:0007669"/>
    <property type="project" value="TreeGrafter"/>
</dbReference>
<keyword evidence="2" id="KW-0812">Transmembrane</keyword>
<evidence type="ECO:0000256" key="2">
    <source>
        <dbReference type="SAM" id="Phobius"/>
    </source>
</evidence>
<dbReference type="GO" id="GO:0003690">
    <property type="term" value="F:double-stranded DNA binding"/>
    <property type="evidence" value="ECO:0007669"/>
    <property type="project" value="TreeGrafter"/>
</dbReference>
<dbReference type="AlphaFoldDB" id="A0A3Q3W1S5"/>
<keyword evidence="2" id="KW-1133">Transmembrane helix</keyword>
<evidence type="ECO:0000256" key="1">
    <source>
        <dbReference type="SAM" id="Coils"/>
    </source>
</evidence>
<dbReference type="InterPro" id="IPR008827">
    <property type="entry name" value="SYCP1"/>
</dbReference>
<dbReference type="GO" id="GO:0000711">
    <property type="term" value="P:meiotic DNA repair synthesis"/>
    <property type="evidence" value="ECO:0007669"/>
    <property type="project" value="TreeGrafter"/>
</dbReference>
<organism evidence="3 4">
    <name type="scientific">Mola mola</name>
    <name type="common">Ocean sunfish</name>
    <name type="synonym">Tetraodon mola</name>
    <dbReference type="NCBI Taxonomy" id="94237"/>
    <lineage>
        <taxon>Eukaryota</taxon>
        <taxon>Metazoa</taxon>
        <taxon>Chordata</taxon>
        <taxon>Craniata</taxon>
        <taxon>Vertebrata</taxon>
        <taxon>Euteleostomi</taxon>
        <taxon>Actinopterygii</taxon>
        <taxon>Neopterygii</taxon>
        <taxon>Teleostei</taxon>
        <taxon>Neoteleostei</taxon>
        <taxon>Acanthomorphata</taxon>
        <taxon>Eupercaria</taxon>
        <taxon>Tetraodontiformes</taxon>
        <taxon>Molidae</taxon>
        <taxon>Mola</taxon>
    </lineage>
</organism>
<evidence type="ECO:0000313" key="3">
    <source>
        <dbReference type="Ensembl" id="ENSMMOP00000002309.1"/>
    </source>
</evidence>
<dbReference type="GO" id="GO:0000801">
    <property type="term" value="C:central element"/>
    <property type="evidence" value="ECO:0007669"/>
    <property type="project" value="TreeGrafter"/>
</dbReference>
<feature type="transmembrane region" description="Helical" evidence="2">
    <location>
        <begin position="330"/>
        <end position="353"/>
    </location>
</feature>